<keyword evidence="5" id="KW-1185">Reference proteome</keyword>
<dbReference type="SUPFAM" id="SSF56219">
    <property type="entry name" value="DNase I-like"/>
    <property type="match status" value="1"/>
</dbReference>
<keyword evidence="2" id="KW-0732">Signal</keyword>
<protein>
    <submittedName>
        <fullName evidence="4">Endonuclease/Exonuclease/phosphatase family protein</fullName>
    </submittedName>
</protein>
<evidence type="ECO:0000256" key="1">
    <source>
        <dbReference type="SAM" id="MobiDB-lite"/>
    </source>
</evidence>
<dbReference type="EMBL" id="CP036261">
    <property type="protein sequence ID" value="QDS86330.1"/>
    <property type="molecule type" value="Genomic_DNA"/>
</dbReference>
<dbReference type="InterPro" id="IPR005135">
    <property type="entry name" value="Endo/exonuclease/phosphatase"/>
</dbReference>
<keyword evidence="4" id="KW-0540">Nuclease</keyword>
<evidence type="ECO:0000256" key="2">
    <source>
        <dbReference type="SAM" id="SignalP"/>
    </source>
</evidence>
<evidence type="ECO:0000313" key="5">
    <source>
        <dbReference type="Proteomes" id="UP000319557"/>
    </source>
</evidence>
<dbReference type="InterPro" id="IPR050410">
    <property type="entry name" value="CCR4/nocturin_mRNA_transcr"/>
</dbReference>
<sequence precursor="true">MALSRRRFSCFYCAPFSLLALLGSTLVSLSFCPVAVADDVRVMSFNIRYGTASDGENHWERRKEFVAETIAAYDPDLLGTQETLEFQKQFLEQQMPDYTSVGVGRDDGSDRGEMTALFFKTKRFDLRDEGHFWLSETPAKAGSKSWDSSLPRICSWVRLKDRQSDAPREILFINTHFDHRGQQARDESAKLILRKIDELGADCDVVLTGDFNSSVTSVPYRTLFSDAAGQSPLVDTYAAAGPKETKGDTTISRFLGDRFAGPRIDWIATRGNWKILDAQIDRTAREGRAPSDHYPVTARLQRDGK</sequence>
<dbReference type="GO" id="GO:0000175">
    <property type="term" value="F:3'-5'-RNA exonuclease activity"/>
    <property type="evidence" value="ECO:0007669"/>
    <property type="project" value="TreeGrafter"/>
</dbReference>
<keyword evidence="4" id="KW-0255">Endonuclease</keyword>
<dbReference type="Gene3D" id="3.60.10.10">
    <property type="entry name" value="Endonuclease/exonuclease/phosphatase"/>
    <property type="match status" value="1"/>
</dbReference>
<organism evidence="4 5">
    <name type="scientific">Rosistilla ulvae</name>
    <dbReference type="NCBI Taxonomy" id="1930277"/>
    <lineage>
        <taxon>Bacteria</taxon>
        <taxon>Pseudomonadati</taxon>
        <taxon>Planctomycetota</taxon>
        <taxon>Planctomycetia</taxon>
        <taxon>Pirellulales</taxon>
        <taxon>Pirellulaceae</taxon>
        <taxon>Rosistilla</taxon>
    </lineage>
</organism>
<dbReference type="Pfam" id="PF03372">
    <property type="entry name" value="Exo_endo_phos"/>
    <property type="match status" value="1"/>
</dbReference>
<keyword evidence="4" id="KW-0269">Exonuclease</keyword>
<keyword evidence="4" id="KW-0378">Hydrolase</keyword>
<dbReference type="AlphaFoldDB" id="A0A517LUN3"/>
<feature type="signal peptide" evidence="2">
    <location>
        <begin position="1"/>
        <end position="37"/>
    </location>
</feature>
<gene>
    <name evidence="4" type="ORF">EC9_04910</name>
</gene>
<name>A0A517LUN3_9BACT</name>
<dbReference type="Proteomes" id="UP000319557">
    <property type="component" value="Chromosome"/>
</dbReference>
<dbReference type="PANTHER" id="PTHR12121">
    <property type="entry name" value="CARBON CATABOLITE REPRESSOR PROTEIN 4"/>
    <property type="match status" value="1"/>
</dbReference>
<evidence type="ECO:0000313" key="4">
    <source>
        <dbReference type="EMBL" id="QDS86330.1"/>
    </source>
</evidence>
<dbReference type="GO" id="GO:0004519">
    <property type="term" value="F:endonuclease activity"/>
    <property type="evidence" value="ECO:0007669"/>
    <property type="project" value="UniProtKB-KW"/>
</dbReference>
<dbReference type="KEGG" id="ruv:EC9_04910"/>
<dbReference type="OrthoDB" id="9793162at2"/>
<proteinExistence type="predicted"/>
<feature type="region of interest" description="Disordered" evidence="1">
    <location>
        <begin position="286"/>
        <end position="305"/>
    </location>
</feature>
<feature type="domain" description="Endonuclease/exonuclease/phosphatase" evidence="3">
    <location>
        <begin position="43"/>
        <end position="293"/>
    </location>
</feature>
<evidence type="ECO:0000259" key="3">
    <source>
        <dbReference type="Pfam" id="PF03372"/>
    </source>
</evidence>
<reference evidence="4 5" key="1">
    <citation type="submission" date="2019-02" db="EMBL/GenBank/DDBJ databases">
        <title>Deep-cultivation of Planctomycetes and their phenomic and genomic characterization uncovers novel biology.</title>
        <authorList>
            <person name="Wiegand S."/>
            <person name="Jogler M."/>
            <person name="Boedeker C."/>
            <person name="Pinto D."/>
            <person name="Vollmers J."/>
            <person name="Rivas-Marin E."/>
            <person name="Kohn T."/>
            <person name="Peeters S.H."/>
            <person name="Heuer A."/>
            <person name="Rast P."/>
            <person name="Oberbeckmann S."/>
            <person name="Bunk B."/>
            <person name="Jeske O."/>
            <person name="Meyerdierks A."/>
            <person name="Storesund J.E."/>
            <person name="Kallscheuer N."/>
            <person name="Luecker S."/>
            <person name="Lage O.M."/>
            <person name="Pohl T."/>
            <person name="Merkel B.J."/>
            <person name="Hornburger P."/>
            <person name="Mueller R.-W."/>
            <person name="Bruemmer F."/>
            <person name="Labrenz M."/>
            <person name="Spormann A.M."/>
            <person name="Op den Camp H."/>
            <person name="Overmann J."/>
            <person name="Amann R."/>
            <person name="Jetten M.S.M."/>
            <person name="Mascher T."/>
            <person name="Medema M.H."/>
            <person name="Devos D.P."/>
            <person name="Kaster A.-K."/>
            <person name="Ovreas L."/>
            <person name="Rohde M."/>
            <person name="Galperin M.Y."/>
            <person name="Jogler C."/>
        </authorList>
    </citation>
    <scope>NUCLEOTIDE SEQUENCE [LARGE SCALE GENOMIC DNA]</scope>
    <source>
        <strain evidence="4 5">EC9</strain>
    </source>
</reference>
<dbReference type="PANTHER" id="PTHR12121:SF36">
    <property type="entry name" value="ENDONUCLEASE_EXONUCLEASE_PHOSPHATASE DOMAIN-CONTAINING PROTEIN"/>
    <property type="match status" value="1"/>
</dbReference>
<dbReference type="CDD" id="cd09083">
    <property type="entry name" value="EEP-1"/>
    <property type="match status" value="1"/>
</dbReference>
<accession>A0A517LUN3</accession>
<dbReference type="InterPro" id="IPR036691">
    <property type="entry name" value="Endo/exonu/phosph_ase_sf"/>
</dbReference>
<feature type="chain" id="PRO_5021830001" evidence="2">
    <location>
        <begin position="38"/>
        <end position="305"/>
    </location>
</feature>